<feature type="region of interest" description="Disordered" evidence="1">
    <location>
        <begin position="199"/>
        <end position="270"/>
    </location>
</feature>
<proteinExistence type="predicted"/>
<dbReference type="EMBL" id="JAWWNJ010000166">
    <property type="protein sequence ID" value="KAK6977734.1"/>
    <property type="molecule type" value="Genomic_DNA"/>
</dbReference>
<reference evidence="2 3" key="1">
    <citation type="journal article" date="2024" name="J Genomics">
        <title>Draft genome sequencing and assembly of Favolaschia claudopus CIRM-BRFM 2984 isolated from oak limbs.</title>
        <authorList>
            <person name="Navarro D."/>
            <person name="Drula E."/>
            <person name="Chaduli D."/>
            <person name="Cazenave R."/>
            <person name="Ahrendt S."/>
            <person name="Wang J."/>
            <person name="Lipzen A."/>
            <person name="Daum C."/>
            <person name="Barry K."/>
            <person name="Grigoriev I.V."/>
            <person name="Favel A."/>
            <person name="Rosso M.N."/>
            <person name="Martin F."/>
        </authorList>
    </citation>
    <scope>NUCLEOTIDE SEQUENCE [LARGE SCALE GENOMIC DNA]</scope>
    <source>
        <strain evidence="2 3">CIRM-BRFM 2984</strain>
    </source>
</reference>
<feature type="compositionally biased region" description="Basic residues" evidence="1">
    <location>
        <begin position="253"/>
        <end position="270"/>
    </location>
</feature>
<comment type="caution">
    <text evidence="2">The sequence shown here is derived from an EMBL/GenBank/DDBJ whole genome shotgun (WGS) entry which is preliminary data.</text>
</comment>
<feature type="region of interest" description="Disordered" evidence="1">
    <location>
        <begin position="34"/>
        <end position="84"/>
    </location>
</feature>
<gene>
    <name evidence="2" type="ORF">R3P38DRAFT_3236840</name>
</gene>
<protein>
    <submittedName>
        <fullName evidence="2">Uncharacterized protein</fullName>
    </submittedName>
</protein>
<accession>A0AAV9ZC26</accession>
<keyword evidence="3" id="KW-1185">Reference proteome</keyword>
<feature type="compositionally biased region" description="Pro residues" evidence="1">
    <location>
        <begin position="70"/>
        <end position="84"/>
    </location>
</feature>
<dbReference type="AlphaFoldDB" id="A0AAV9ZC26"/>
<evidence type="ECO:0000256" key="1">
    <source>
        <dbReference type="SAM" id="MobiDB-lite"/>
    </source>
</evidence>
<name>A0AAV9ZC26_9AGAR</name>
<dbReference type="Proteomes" id="UP001362999">
    <property type="component" value="Unassembled WGS sequence"/>
</dbReference>
<evidence type="ECO:0000313" key="2">
    <source>
        <dbReference type="EMBL" id="KAK6977734.1"/>
    </source>
</evidence>
<evidence type="ECO:0000313" key="3">
    <source>
        <dbReference type="Proteomes" id="UP001362999"/>
    </source>
</evidence>
<sequence>MHPPSLAQRPSPPLDAPTAHAIWDAHRVDEMEGEGIAVKRGNGAVGGSSASPPTLLRIRPPRHRRQLRVPPSPPPSPPPRLPQYNAPPFPDFRTPLSANIRLSCRRHPSRPPPTTVAKLRFRLLTDDAAPPPSLSHTLYPRSPDAAATRPRAHASTSKIPAKPCLQITPPPPFTPAPLAPNSVTNELLKLFFPRRLVRPRPLASRRPTSPFTPKRAARTRSSKMRVTSLPRPLYPRSPDPFDRANPRYAQTRRSTRKTSRRLVTRKRPGA</sequence>
<feature type="compositionally biased region" description="Pro residues" evidence="1">
    <location>
        <begin position="168"/>
        <end position="178"/>
    </location>
</feature>
<feature type="region of interest" description="Disordered" evidence="1">
    <location>
        <begin position="129"/>
        <end position="178"/>
    </location>
</feature>
<organism evidence="2 3">
    <name type="scientific">Favolaschia claudopus</name>
    <dbReference type="NCBI Taxonomy" id="2862362"/>
    <lineage>
        <taxon>Eukaryota</taxon>
        <taxon>Fungi</taxon>
        <taxon>Dikarya</taxon>
        <taxon>Basidiomycota</taxon>
        <taxon>Agaricomycotina</taxon>
        <taxon>Agaricomycetes</taxon>
        <taxon>Agaricomycetidae</taxon>
        <taxon>Agaricales</taxon>
        <taxon>Marasmiineae</taxon>
        <taxon>Mycenaceae</taxon>
        <taxon>Favolaschia</taxon>
    </lineage>
</organism>